<evidence type="ECO:0000313" key="2">
    <source>
        <dbReference type="Proteomes" id="UP000594430"/>
    </source>
</evidence>
<proteinExistence type="predicted"/>
<dbReference type="RefSeq" id="WP_196110583.1">
    <property type="nucleotide sequence ID" value="NZ_CP064943.1"/>
</dbReference>
<dbReference type="EMBL" id="CP064946">
    <property type="protein sequence ID" value="QPH50657.1"/>
    <property type="molecule type" value="Genomic_DNA"/>
</dbReference>
<accession>A0A7S9LK93</accession>
<protein>
    <recommendedName>
        <fullName evidence="3">DUF4145 domain-containing protein</fullName>
    </recommendedName>
</protein>
<sequence length="185" mass="20682">MPKKALKGQSLREDLIRRLIDSRKELEEPWGFLGSLESYISSLDQLSDEQITDLHSLNFGFTDISDMDYLVIRADILIERSFMSLAAVIANNPIPSGMSAGAVRNFVSLMVPPASPFLLAARALSSARNIIAHQMHANYSGEISKIYSALNIEERESISSFKAAVILIICDIANTRDEWRKHKSR</sequence>
<evidence type="ECO:0000313" key="1">
    <source>
        <dbReference type="EMBL" id="QPH50657.1"/>
    </source>
</evidence>
<gene>
    <name evidence="1" type="ORF">IZU98_08145</name>
</gene>
<organism evidence="1 2">
    <name type="scientific">Pseudomonas fulva</name>
    <dbReference type="NCBI Taxonomy" id="47880"/>
    <lineage>
        <taxon>Bacteria</taxon>
        <taxon>Pseudomonadati</taxon>
        <taxon>Pseudomonadota</taxon>
        <taxon>Gammaproteobacteria</taxon>
        <taxon>Pseudomonadales</taxon>
        <taxon>Pseudomonadaceae</taxon>
        <taxon>Pseudomonas</taxon>
    </lineage>
</organism>
<evidence type="ECO:0008006" key="3">
    <source>
        <dbReference type="Google" id="ProtNLM"/>
    </source>
</evidence>
<name>A0A7S9LK93_9PSED</name>
<reference evidence="1 2" key="1">
    <citation type="submission" date="2020-11" db="EMBL/GenBank/DDBJ databases">
        <title>Pseudomonas fulva producing VIM-24.</title>
        <authorList>
            <person name="Liu S."/>
        </authorList>
    </citation>
    <scope>NUCLEOTIDE SEQUENCE [LARGE SCALE GENOMIC DNA]</scope>
    <source>
        <strain evidence="1 2">ZDHY414</strain>
    </source>
</reference>
<dbReference type="AlphaFoldDB" id="A0A7S9LK93"/>
<dbReference type="Proteomes" id="UP000594430">
    <property type="component" value="Chromosome"/>
</dbReference>